<accession>A0A484MM81</accession>
<protein>
    <submittedName>
        <fullName evidence="1">Uncharacterized protein</fullName>
    </submittedName>
</protein>
<evidence type="ECO:0000313" key="2">
    <source>
        <dbReference type="Proteomes" id="UP000595140"/>
    </source>
</evidence>
<dbReference type="OrthoDB" id="1875640at2759"/>
<dbReference type="AlphaFoldDB" id="A0A484MM81"/>
<dbReference type="EMBL" id="OOIL02003759">
    <property type="protein sequence ID" value="VFQ89166.1"/>
    <property type="molecule type" value="Genomic_DNA"/>
</dbReference>
<evidence type="ECO:0000313" key="1">
    <source>
        <dbReference type="EMBL" id="VFQ89166.1"/>
    </source>
</evidence>
<dbReference type="InterPro" id="IPR029063">
    <property type="entry name" value="SAM-dependent_MTases_sf"/>
</dbReference>
<dbReference type="GO" id="GO:0005634">
    <property type="term" value="C:nucleus"/>
    <property type="evidence" value="ECO:0007669"/>
    <property type="project" value="TreeGrafter"/>
</dbReference>
<dbReference type="PANTHER" id="PTHR23068">
    <property type="entry name" value="DNA CYTOSINE-5- -METHYLTRANSFERASE 3-RELATED"/>
    <property type="match status" value="1"/>
</dbReference>
<dbReference type="InterPro" id="IPR050390">
    <property type="entry name" value="C5-Methyltransferase"/>
</dbReference>
<dbReference type="Gene3D" id="3.40.50.150">
    <property type="entry name" value="Vaccinia Virus protein VP39"/>
    <property type="match status" value="1"/>
</dbReference>
<name>A0A484MM81_9ASTE</name>
<gene>
    <name evidence="1" type="ORF">CCAM_LOCUS30942</name>
</gene>
<proteinExistence type="predicted"/>
<dbReference type="PANTHER" id="PTHR23068:SF11">
    <property type="entry name" value="INACTIVE DNA (CYTOSINE-5)-METHYLTRANSFERASE DRM3-RELATED"/>
    <property type="match status" value="1"/>
</dbReference>
<sequence length="106" mass="12248">MPHTSKWWPSWDTRKHLNYINAETCGVSHKGELVQMEDVQKLASNRLEVLVKKYGGFDFIICQNPCTYAQKADMAADIDGPAGLDFTMFYEFVRVVQRVRSKMDRS</sequence>
<organism evidence="1 2">
    <name type="scientific">Cuscuta campestris</name>
    <dbReference type="NCBI Taxonomy" id="132261"/>
    <lineage>
        <taxon>Eukaryota</taxon>
        <taxon>Viridiplantae</taxon>
        <taxon>Streptophyta</taxon>
        <taxon>Embryophyta</taxon>
        <taxon>Tracheophyta</taxon>
        <taxon>Spermatophyta</taxon>
        <taxon>Magnoliopsida</taxon>
        <taxon>eudicotyledons</taxon>
        <taxon>Gunneridae</taxon>
        <taxon>Pentapetalae</taxon>
        <taxon>asterids</taxon>
        <taxon>lamiids</taxon>
        <taxon>Solanales</taxon>
        <taxon>Convolvulaceae</taxon>
        <taxon>Cuscuteae</taxon>
        <taxon>Cuscuta</taxon>
        <taxon>Cuscuta subgen. Grammica</taxon>
        <taxon>Cuscuta sect. Cleistogrammica</taxon>
    </lineage>
</organism>
<keyword evidence="2" id="KW-1185">Reference proteome</keyword>
<reference evidence="1 2" key="1">
    <citation type="submission" date="2018-04" db="EMBL/GenBank/DDBJ databases">
        <authorList>
            <person name="Vogel A."/>
        </authorList>
    </citation>
    <scope>NUCLEOTIDE SEQUENCE [LARGE SCALE GENOMIC DNA]</scope>
</reference>
<dbReference type="Proteomes" id="UP000595140">
    <property type="component" value="Unassembled WGS sequence"/>
</dbReference>